<protein>
    <submittedName>
        <fullName evidence="3">SDR family NAD(P)-dependent oxidoreductase</fullName>
        <ecNumber evidence="3">1.1.1.-</ecNumber>
    </submittedName>
</protein>
<dbReference type="PANTHER" id="PTHR42879">
    <property type="entry name" value="3-OXOACYL-(ACYL-CARRIER-PROTEIN) REDUCTASE"/>
    <property type="match status" value="1"/>
</dbReference>
<dbReference type="Gene3D" id="3.40.50.720">
    <property type="entry name" value="NAD(P)-binding Rossmann-like Domain"/>
    <property type="match status" value="1"/>
</dbReference>
<dbReference type="PROSITE" id="PS00061">
    <property type="entry name" value="ADH_SHORT"/>
    <property type="match status" value="1"/>
</dbReference>
<dbReference type="CDD" id="cd05233">
    <property type="entry name" value="SDR_c"/>
    <property type="match status" value="1"/>
</dbReference>
<dbReference type="Pfam" id="PF00106">
    <property type="entry name" value="adh_short"/>
    <property type="match status" value="1"/>
</dbReference>
<keyword evidence="3" id="KW-0560">Oxidoreductase</keyword>
<dbReference type="PRINTS" id="PR00081">
    <property type="entry name" value="GDHRDH"/>
</dbReference>
<dbReference type="InterPro" id="IPR020904">
    <property type="entry name" value="Sc_DH/Rdtase_CS"/>
</dbReference>
<dbReference type="InterPro" id="IPR002347">
    <property type="entry name" value="SDR_fam"/>
</dbReference>
<dbReference type="EMBL" id="JBHSAB010000023">
    <property type="protein sequence ID" value="MFC3909417.1"/>
    <property type="molecule type" value="Genomic_DNA"/>
</dbReference>
<dbReference type="PRINTS" id="PR00080">
    <property type="entry name" value="SDRFAMILY"/>
</dbReference>
<dbReference type="GO" id="GO:0016491">
    <property type="term" value="F:oxidoreductase activity"/>
    <property type="evidence" value="ECO:0007669"/>
    <property type="project" value="UniProtKB-KW"/>
</dbReference>
<comment type="caution">
    <text evidence="3">The sequence shown here is derived from an EMBL/GenBank/DDBJ whole genome shotgun (WGS) entry which is preliminary data.</text>
</comment>
<name>A0ABV8CH51_9GAMM</name>
<evidence type="ECO:0000256" key="2">
    <source>
        <dbReference type="RuleBase" id="RU000363"/>
    </source>
</evidence>
<proteinExistence type="inferred from homology"/>
<dbReference type="InterPro" id="IPR050259">
    <property type="entry name" value="SDR"/>
</dbReference>
<comment type="similarity">
    <text evidence="1 2">Belongs to the short-chain dehydrogenases/reductases (SDR) family.</text>
</comment>
<dbReference type="EC" id="1.1.1.-" evidence="3"/>
<accession>A0ABV8CH51</accession>
<gene>
    <name evidence="3" type="ORF">ACFORL_10075</name>
</gene>
<sequence>MKQDVALITGASQGIGKEIAIKLARNNIHVLIVARNIKKLSLVKLEIEKNNGICSLFQCDITNYEQVKILFEKLTSANITPNIIINNAGFGGAFSSLEDMSVEEWDTVFNTNIKSMFYILKIAIPHLKKHNSGRIINIASAYGVIGGENSVAYSASKHAVIGLTKSLALELADYNIQCNSVLPGFIQSEMSENKEHKELAKKLPTKKMGQPSDISDLILFLSIMNSSYIHGSSILVDGGLTAGLRFT</sequence>
<dbReference type="PANTHER" id="PTHR42879:SF2">
    <property type="entry name" value="3-OXOACYL-[ACYL-CARRIER-PROTEIN] REDUCTASE FABG"/>
    <property type="match status" value="1"/>
</dbReference>
<organism evidence="3 4">
    <name type="scientific">Legionella dresdenensis</name>
    <dbReference type="NCBI Taxonomy" id="450200"/>
    <lineage>
        <taxon>Bacteria</taxon>
        <taxon>Pseudomonadati</taxon>
        <taxon>Pseudomonadota</taxon>
        <taxon>Gammaproteobacteria</taxon>
        <taxon>Legionellales</taxon>
        <taxon>Legionellaceae</taxon>
        <taxon>Legionella</taxon>
    </lineage>
</organism>
<dbReference type="RefSeq" id="WP_382343615.1">
    <property type="nucleotide sequence ID" value="NZ_JBHSAB010000023.1"/>
</dbReference>
<evidence type="ECO:0000256" key="1">
    <source>
        <dbReference type="ARBA" id="ARBA00006484"/>
    </source>
</evidence>
<keyword evidence="4" id="KW-1185">Reference proteome</keyword>
<dbReference type="Proteomes" id="UP001595758">
    <property type="component" value="Unassembled WGS sequence"/>
</dbReference>
<evidence type="ECO:0000313" key="4">
    <source>
        <dbReference type="Proteomes" id="UP001595758"/>
    </source>
</evidence>
<evidence type="ECO:0000313" key="3">
    <source>
        <dbReference type="EMBL" id="MFC3909417.1"/>
    </source>
</evidence>
<dbReference type="SUPFAM" id="SSF51735">
    <property type="entry name" value="NAD(P)-binding Rossmann-fold domains"/>
    <property type="match status" value="1"/>
</dbReference>
<reference evidence="4" key="1">
    <citation type="journal article" date="2019" name="Int. J. Syst. Evol. Microbiol.">
        <title>The Global Catalogue of Microorganisms (GCM) 10K type strain sequencing project: providing services to taxonomists for standard genome sequencing and annotation.</title>
        <authorList>
            <consortium name="The Broad Institute Genomics Platform"/>
            <consortium name="The Broad Institute Genome Sequencing Center for Infectious Disease"/>
            <person name="Wu L."/>
            <person name="Ma J."/>
        </authorList>
    </citation>
    <scope>NUCLEOTIDE SEQUENCE [LARGE SCALE GENOMIC DNA]</scope>
    <source>
        <strain evidence="4">CCUG 59858</strain>
    </source>
</reference>
<dbReference type="InterPro" id="IPR036291">
    <property type="entry name" value="NAD(P)-bd_dom_sf"/>
</dbReference>